<dbReference type="VEuPathDB" id="TriTrypDB:ADEAN_000582300"/>
<keyword evidence="3" id="KW-1185">Reference proteome</keyword>
<feature type="compositionally biased region" description="Basic residues" evidence="1">
    <location>
        <begin position="353"/>
        <end position="364"/>
    </location>
</feature>
<evidence type="ECO:0000313" key="3">
    <source>
        <dbReference type="Proteomes" id="UP000515908"/>
    </source>
</evidence>
<sequence length="477" mass="55381">MVGNVDLDHSYPVDTENKEKSDTMRIINVVARVGVQMTSPHVLHIFQVLLAVCREEVKSADDVIFNGCLSSIDLLLVSKNRYFGTFLPALKILQLLGDIQSYCRKSLYYLFKGSAATPKQRTVARQRLARLKAVSLRVFHYVALLAFKNEAGDDVHIALTEYYKSIFCDRGWEMKRLLAGIKKDLYYYRQGFAWVMLPAAFSKFHDVAGLDSRLRFRVFEGCCVFLEGMLPRLSGLPVSLKVSCRKAICDFVHGISVKEVYDIKHTLPFTYLHAMKHIVLYNKRVELDPEWIASDIIDACVDDDSLQLSSASIRLLSDMEKLLGRVPKARETKVPTPVKVLHSQFNEKTDQRSKKRSRAASKSRSKVLKSLLAYRNDDATDEERAKKRRRREELKVEDRLQRQTIREHNKTVLSKEEREEKRKKILMAKQQRIAKNKERKRRVFHMRQKSFEEWRESKLASSDKVVPRPIKTQKEKR</sequence>
<proteinExistence type="predicted"/>
<dbReference type="Proteomes" id="UP000515908">
    <property type="component" value="Chromosome 11"/>
</dbReference>
<feature type="region of interest" description="Disordered" evidence="1">
    <location>
        <begin position="451"/>
        <end position="477"/>
    </location>
</feature>
<gene>
    <name evidence="2" type="ORF">ADEAN_000582300</name>
</gene>
<protein>
    <submittedName>
        <fullName evidence="2">Uncharacterized protein</fullName>
    </submittedName>
</protein>
<dbReference type="AlphaFoldDB" id="A0A7G2CG44"/>
<organism evidence="2 3">
    <name type="scientific">Angomonas deanei</name>
    <dbReference type="NCBI Taxonomy" id="59799"/>
    <lineage>
        <taxon>Eukaryota</taxon>
        <taxon>Discoba</taxon>
        <taxon>Euglenozoa</taxon>
        <taxon>Kinetoplastea</taxon>
        <taxon>Metakinetoplastina</taxon>
        <taxon>Trypanosomatida</taxon>
        <taxon>Trypanosomatidae</taxon>
        <taxon>Strigomonadinae</taxon>
        <taxon>Angomonas</taxon>
    </lineage>
</organism>
<feature type="region of interest" description="Disordered" evidence="1">
    <location>
        <begin position="343"/>
        <end position="364"/>
    </location>
</feature>
<name>A0A7G2CG44_9TRYP</name>
<evidence type="ECO:0000313" key="2">
    <source>
        <dbReference type="EMBL" id="CAD2218335.1"/>
    </source>
</evidence>
<reference evidence="2 3" key="1">
    <citation type="submission" date="2020-08" db="EMBL/GenBank/DDBJ databases">
        <authorList>
            <person name="Newling K."/>
            <person name="Davey J."/>
            <person name="Forrester S."/>
        </authorList>
    </citation>
    <scope>NUCLEOTIDE SEQUENCE [LARGE SCALE GENOMIC DNA]</scope>
    <source>
        <strain evidence="3">Crithidia deanei Carvalho (ATCC PRA-265)</strain>
    </source>
</reference>
<dbReference type="EMBL" id="LR877155">
    <property type="protein sequence ID" value="CAD2218335.1"/>
    <property type="molecule type" value="Genomic_DNA"/>
</dbReference>
<evidence type="ECO:0000256" key="1">
    <source>
        <dbReference type="SAM" id="MobiDB-lite"/>
    </source>
</evidence>
<accession>A0A7G2CG44</accession>